<feature type="domain" description="SLH" evidence="3">
    <location>
        <begin position="257"/>
        <end position="320"/>
    </location>
</feature>
<reference evidence="4 5" key="1">
    <citation type="submission" date="2021-01" db="EMBL/GenBank/DDBJ databases">
        <title>Genomic Encyclopedia of Type Strains, Phase IV (KMG-IV): sequencing the most valuable type-strain genomes for metagenomic binning, comparative biology and taxonomic classification.</title>
        <authorList>
            <person name="Goeker M."/>
        </authorList>
    </citation>
    <scope>NUCLEOTIDE SEQUENCE [LARGE SCALE GENOMIC DNA]</scope>
    <source>
        <strain evidence="4 5">DSM 24436</strain>
    </source>
</reference>
<dbReference type="InterPro" id="IPR051465">
    <property type="entry name" value="Cell_Envelope_Struct_Comp"/>
</dbReference>
<dbReference type="PANTHER" id="PTHR43308:SF5">
    <property type="entry name" value="S-LAYER PROTEIN _ PEPTIDOGLYCAN ENDO-BETA-N-ACETYLGLUCOSAMINIDASE"/>
    <property type="match status" value="1"/>
</dbReference>
<dbReference type="RefSeq" id="WP_204662812.1">
    <property type="nucleotide sequence ID" value="NZ_JAFBDT010000004.1"/>
</dbReference>
<feature type="chain" id="PRO_5046385116" description="SLH domain-containing protein" evidence="2">
    <location>
        <begin position="26"/>
        <end position="384"/>
    </location>
</feature>
<dbReference type="EMBL" id="JAFBDT010000004">
    <property type="protein sequence ID" value="MBM7561370.1"/>
    <property type="molecule type" value="Genomic_DNA"/>
</dbReference>
<evidence type="ECO:0000313" key="5">
    <source>
        <dbReference type="Proteomes" id="UP000767854"/>
    </source>
</evidence>
<dbReference type="PROSITE" id="PS51272">
    <property type="entry name" value="SLH"/>
    <property type="match status" value="2"/>
</dbReference>
<name>A0ABS2MPP0_9FIRM</name>
<evidence type="ECO:0000256" key="1">
    <source>
        <dbReference type="ARBA" id="ARBA00022737"/>
    </source>
</evidence>
<dbReference type="PANTHER" id="PTHR43308">
    <property type="entry name" value="OUTER MEMBRANE PROTEIN ALPHA-RELATED"/>
    <property type="match status" value="1"/>
</dbReference>
<protein>
    <recommendedName>
        <fullName evidence="3">SLH domain-containing protein</fullName>
    </recommendedName>
</protein>
<evidence type="ECO:0000256" key="2">
    <source>
        <dbReference type="SAM" id="SignalP"/>
    </source>
</evidence>
<keyword evidence="2" id="KW-0732">Signal</keyword>
<sequence>MKKNSVNFAVMLLFFAMMVCSSTIAYSESHTFDIVDNEGEKVLWLDMDNPYSKIWFYENVEMYMISYPDGGDFTSFITGLQLPVGTQVTLKSELEKASSNMDVSFSVKKSSSTQSNLTHEYDFTLEAYVEIPIYDENGQLSAENDARYTMNPTGIDETSVVFNEEGYYMLNFTVTSSSKTPGIDIGSVGWYTIFLSVGDNFETDVPSDWAEESLVNVVQNYGSFGVEDTFFSDFGKEITRLEFVNLALSLYSIIGGPYQDVEYEAFSDCSDYNVQKAKAYGLINGYEDGTFRPENKMTRAEIATLLMRVLDRAQMTYERTDVNRFVDLEESHWSYQSILDAQVNGFVSGVSENHFDPSGTATKEQVLVIIQRIIDIHQTRLFDN</sequence>
<evidence type="ECO:0000313" key="4">
    <source>
        <dbReference type="EMBL" id="MBM7561370.1"/>
    </source>
</evidence>
<dbReference type="Pfam" id="PF00395">
    <property type="entry name" value="SLH"/>
    <property type="match status" value="2"/>
</dbReference>
<evidence type="ECO:0000259" key="3">
    <source>
        <dbReference type="PROSITE" id="PS51272"/>
    </source>
</evidence>
<keyword evidence="5" id="KW-1185">Reference proteome</keyword>
<dbReference type="InterPro" id="IPR001119">
    <property type="entry name" value="SLH_dom"/>
</dbReference>
<dbReference type="Proteomes" id="UP000767854">
    <property type="component" value="Unassembled WGS sequence"/>
</dbReference>
<keyword evidence="1" id="KW-0677">Repeat</keyword>
<accession>A0ABS2MPP0</accession>
<gene>
    <name evidence="4" type="ORF">JOC49_000890</name>
</gene>
<feature type="signal peptide" evidence="2">
    <location>
        <begin position="1"/>
        <end position="25"/>
    </location>
</feature>
<comment type="caution">
    <text evidence="4">The sequence shown here is derived from an EMBL/GenBank/DDBJ whole genome shotgun (WGS) entry which is preliminary data.</text>
</comment>
<proteinExistence type="predicted"/>
<organism evidence="4 5">
    <name type="scientific">Fusibacter tunisiensis</name>
    <dbReference type="NCBI Taxonomy" id="1008308"/>
    <lineage>
        <taxon>Bacteria</taxon>
        <taxon>Bacillati</taxon>
        <taxon>Bacillota</taxon>
        <taxon>Clostridia</taxon>
        <taxon>Eubacteriales</taxon>
        <taxon>Eubacteriales Family XII. Incertae Sedis</taxon>
        <taxon>Fusibacter</taxon>
    </lineage>
</organism>
<feature type="domain" description="SLH" evidence="3">
    <location>
        <begin position="321"/>
        <end position="384"/>
    </location>
</feature>